<name>A0A9P6MA09_9FUNG</name>
<evidence type="ECO:0000256" key="4">
    <source>
        <dbReference type="ARBA" id="ARBA00022989"/>
    </source>
</evidence>
<dbReference type="EMBL" id="JAAAHW010003457">
    <property type="protein sequence ID" value="KAF9983654.1"/>
    <property type="molecule type" value="Genomic_DNA"/>
</dbReference>
<dbReference type="PANTHER" id="PTHR10582">
    <property type="entry name" value="TRANSIENT RECEPTOR POTENTIAL ION CHANNEL PROTEIN"/>
    <property type="match status" value="1"/>
</dbReference>
<protein>
    <recommendedName>
        <fullName evidence="7">Ion transport domain-containing protein</fullName>
    </recommendedName>
</protein>
<feature type="transmembrane region" description="Helical" evidence="6">
    <location>
        <begin position="775"/>
        <end position="794"/>
    </location>
</feature>
<evidence type="ECO:0000259" key="7">
    <source>
        <dbReference type="Pfam" id="PF00520"/>
    </source>
</evidence>
<evidence type="ECO:0000256" key="1">
    <source>
        <dbReference type="ARBA" id="ARBA00004141"/>
    </source>
</evidence>
<evidence type="ECO:0000256" key="5">
    <source>
        <dbReference type="ARBA" id="ARBA00023136"/>
    </source>
</evidence>
<evidence type="ECO:0000313" key="8">
    <source>
        <dbReference type="EMBL" id="KAF9983654.1"/>
    </source>
</evidence>
<keyword evidence="4 6" id="KW-1133">Transmembrane helix</keyword>
<dbReference type="InterPro" id="IPR005821">
    <property type="entry name" value="Ion_trans_dom"/>
</dbReference>
<dbReference type="GO" id="GO:0005886">
    <property type="term" value="C:plasma membrane"/>
    <property type="evidence" value="ECO:0007669"/>
    <property type="project" value="TreeGrafter"/>
</dbReference>
<accession>A0A9P6MA09</accession>
<proteinExistence type="predicted"/>
<feature type="transmembrane region" description="Helical" evidence="6">
    <location>
        <begin position="806"/>
        <end position="830"/>
    </location>
</feature>
<reference evidence="8" key="1">
    <citation type="journal article" date="2020" name="Fungal Divers.">
        <title>Resolving the Mortierellaceae phylogeny through synthesis of multi-gene phylogenetics and phylogenomics.</title>
        <authorList>
            <person name="Vandepol N."/>
            <person name="Liber J."/>
            <person name="Desiro A."/>
            <person name="Na H."/>
            <person name="Kennedy M."/>
            <person name="Barry K."/>
            <person name="Grigoriev I.V."/>
            <person name="Miller A.N."/>
            <person name="O'Donnell K."/>
            <person name="Stajich J.E."/>
            <person name="Bonito G."/>
        </authorList>
    </citation>
    <scope>NUCLEOTIDE SEQUENCE</scope>
    <source>
        <strain evidence="8">MES-2147</strain>
    </source>
</reference>
<dbReference type="GO" id="GO:0098703">
    <property type="term" value="P:calcium ion import across plasma membrane"/>
    <property type="evidence" value="ECO:0007669"/>
    <property type="project" value="TreeGrafter"/>
</dbReference>
<organism evidence="8 9">
    <name type="scientific">Modicella reniformis</name>
    <dbReference type="NCBI Taxonomy" id="1440133"/>
    <lineage>
        <taxon>Eukaryota</taxon>
        <taxon>Fungi</taxon>
        <taxon>Fungi incertae sedis</taxon>
        <taxon>Mucoromycota</taxon>
        <taxon>Mortierellomycotina</taxon>
        <taxon>Mortierellomycetes</taxon>
        <taxon>Mortierellales</taxon>
        <taxon>Mortierellaceae</taxon>
        <taxon>Modicella</taxon>
    </lineage>
</organism>
<gene>
    <name evidence="8" type="ORF">BGZ65_001562</name>
</gene>
<keyword evidence="9" id="KW-1185">Reference proteome</keyword>
<dbReference type="GO" id="GO:0005216">
    <property type="term" value="F:monoatomic ion channel activity"/>
    <property type="evidence" value="ECO:0007669"/>
    <property type="project" value="InterPro"/>
</dbReference>
<comment type="caution">
    <text evidence="8">The sequence shown here is derived from an EMBL/GenBank/DDBJ whole genome shotgun (WGS) entry which is preliminary data.</text>
</comment>
<feature type="transmembrane region" description="Helical" evidence="6">
    <location>
        <begin position="735"/>
        <end position="754"/>
    </location>
</feature>
<comment type="subcellular location">
    <subcellularLocation>
        <location evidence="1">Membrane</location>
        <topology evidence="1">Multi-pass membrane protein</topology>
    </subcellularLocation>
</comment>
<evidence type="ECO:0000256" key="2">
    <source>
        <dbReference type="ARBA" id="ARBA00022692"/>
    </source>
</evidence>
<evidence type="ECO:0000313" key="9">
    <source>
        <dbReference type="Proteomes" id="UP000749646"/>
    </source>
</evidence>
<keyword evidence="3" id="KW-0677">Repeat</keyword>
<keyword evidence="5 6" id="KW-0472">Membrane</keyword>
<dbReference type="PANTHER" id="PTHR10582:SF2">
    <property type="entry name" value="INACTIVE"/>
    <property type="match status" value="1"/>
</dbReference>
<feature type="domain" description="Ion transport" evidence="7">
    <location>
        <begin position="712"/>
        <end position="838"/>
    </location>
</feature>
<dbReference type="InterPro" id="IPR024862">
    <property type="entry name" value="TRPV"/>
</dbReference>
<dbReference type="AlphaFoldDB" id="A0A9P6MA09"/>
<dbReference type="Pfam" id="PF00520">
    <property type="entry name" value="Ion_trans"/>
    <property type="match status" value="1"/>
</dbReference>
<keyword evidence="2 6" id="KW-0812">Transmembrane</keyword>
<evidence type="ECO:0000256" key="3">
    <source>
        <dbReference type="ARBA" id="ARBA00022737"/>
    </source>
</evidence>
<feature type="transmembrane region" description="Helical" evidence="6">
    <location>
        <begin position="650"/>
        <end position="670"/>
    </location>
</feature>
<sequence>MKVNRVPVPNIGKTILAFFREGRFKNKGLVCEADGSKIHCYVSHDPFDIRATGAENNLVDPTGMFYTLIEGGRGKEPKVRSMEQFDGNGTEGHEEGYGEGMKRYELRMKQDEKLFLNGDGLKYWIARVEVVEENQGNNKVIFSFVPEPWMRVSTADVGNPVDLQRVYFLSGGTRFVVAGMQTLQIWSFPSVISPYFSLDFIWSCPRMVEDLHSQPYGESFNSELVGEYYHCISQPKIYQDESTGSAVAHFEMKDGTERHIRIPTASGSNIRSTFVYCARSIHLLAAAYAYSLQETKKSGDPLQNTFTFEGHVKAIAQFTRSHINRVLSDTAFYKISEAGETIPTLQDDHPENSKHKFAVRALTIGVANLTKGMRNPDQRKPVGTVLTLLLGRCDLKEANHTFVECLLSLDGGRWVPHADISLNPIAYAISIEDEELLKVLIDFCINCAKKYHPCYMTPVEQCLTELLKSYPRVAAYVFKSTSYILAHNHAYVASHAIGTITRLQDLIRVVIKATLFSNKTTPKQLNIDDNIHAVFTLRSQLPTVHSPPPFMNEGDISHHWSETRFTQRRDVRPTLKNRSHKIYVSPFQFRLIMSTVNRSQDTWFKSQRNDSVFDYITEKDFYDNPAVVTILRFKWFKFGIKYWLMRFSPLFIIFILMAVITANLINVYAMKKEEPLLASWKYWVLHYFSWGVTYTPIRHIKKKVVSSEGRRLRVFKALGIAFNIITNITRRIAGFIGIIIFCLVAFTHILLYVLHSPRYHCQENSCLVIEDHFDFPLNLFSAFSATLFFVAGRYDPVDAQFAKGDVYFIIVIMIFYFVTATLLLNILIALMNDAFNDSLKEGERDYWKLLSRVVAETETLIKLTRERERSDYYPKHIYYYASEEEVEKFHLKYSISHVSGLSAENRFVVESSEAAASSIQRTINDNITALGKDMVERSRRQDEELAEMRMLVERPRGYNEMKQELSELKKHVASSHGGIDEVKQELAELKKQIASSRDTDKVQQELADLKELVKDFMFELRSKNAPS</sequence>
<evidence type="ECO:0000256" key="6">
    <source>
        <dbReference type="SAM" id="Phobius"/>
    </source>
</evidence>
<dbReference type="Proteomes" id="UP000749646">
    <property type="component" value="Unassembled WGS sequence"/>
</dbReference>